<keyword evidence="11" id="KW-1185">Reference proteome</keyword>
<dbReference type="CDD" id="cd19497">
    <property type="entry name" value="RecA-like_ClpX"/>
    <property type="match status" value="1"/>
</dbReference>
<dbReference type="STRING" id="426128.SAMN05660297_01962"/>
<feature type="region of interest" description="Disordered" evidence="8">
    <location>
        <begin position="403"/>
        <end position="424"/>
    </location>
</feature>
<feature type="binding site" evidence="6 7">
    <location>
        <position position="15"/>
    </location>
    <ligand>
        <name>Zn(2+)</name>
        <dbReference type="ChEBI" id="CHEBI:29105"/>
    </ligand>
</feature>
<dbReference type="GO" id="GO:0051603">
    <property type="term" value="P:proteolysis involved in protein catabolic process"/>
    <property type="evidence" value="ECO:0007669"/>
    <property type="project" value="TreeGrafter"/>
</dbReference>
<dbReference type="InterPro" id="IPR038366">
    <property type="entry name" value="Znf_CppX_C4_sf"/>
</dbReference>
<dbReference type="SUPFAM" id="SSF52540">
    <property type="entry name" value="P-loop containing nucleoside triphosphate hydrolases"/>
    <property type="match status" value="1"/>
</dbReference>
<keyword evidence="5 6" id="KW-0143">Chaperone</keyword>
<dbReference type="InterPro" id="IPR004487">
    <property type="entry name" value="Clp_protease_ATP-bd_su_ClpX"/>
</dbReference>
<evidence type="ECO:0000256" key="2">
    <source>
        <dbReference type="ARBA" id="ARBA00022741"/>
    </source>
</evidence>
<keyword evidence="2 6" id="KW-0547">Nucleotide-binding</keyword>
<keyword evidence="3 6" id="KW-0862">Zinc</keyword>
<feature type="binding site" evidence="6 7">
    <location>
        <position position="34"/>
    </location>
    <ligand>
        <name>Zn(2+)</name>
        <dbReference type="ChEBI" id="CHEBI:29105"/>
    </ligand>
</feature>
<protein>
    <recommendedName>
        <fullName evidence="6">ATP-dependent Clp protease ATP-binding subunit ClpX</fullName>
    </recommendedName>
</protein>
<dbReference type="SMART" id="SM01086">
    <property type="entry name" value="ClpB_D2-small"/>
    <property type="match status" value="1"/>
</dbReference>
<dbReference type="InterPro" id="IPR059188">
    <property type="entry name" value="Znf_CLPX-like"/>
</dbReference>
<dbReference type="Pfam" id="PF10431">
    <property type="entry name" value="ClpB_D2-small"/>
    <property type="match status" value="1"/>
</dbReference>
<keyword evidence="10" id="KW-0378">Hydrolase</keyword>
<feature type="binding site" evidence="6 7">
    <location>
        <position position="37"/>
    </location>
    <ligand>
        <name>Zn(2+)</name>
        <dbReference type="ChEBI" id="CHEBI:29105"/>
    </ligand>
</feature>
<dbReference type="GO" id="GO:0046983">
    <property type="term" value="F:protein dimerization activity"/>
    <property type="evidence" value="ECO:0007669"/>
    <property type="project" value="UniProtKB-UniRule"/>
</dbReference>
<proteinExistence type="inferred from homology"/>
<dbReference type="InterPro" id="IPR003593">
    <property type="entry name" value="AAA+_ATPase"/>
</dbReference>
<feature type="compositionally biased region" description="Basic residues" evidence="8">
    <location>
        <begin position="415"/>
        <end position="424"/>
    </location>
</feature>
<keyword evidence="1 6" id="KW-0479">Metal-binding</keyword>
<dbReference type="OrthoDB" id="9804062at2"/>
<reference evidence="10 11" key="1">
    <citation type="submission" date="2016-10" db="EMBL/GenBank/DDBJ databases">
        <authorList>
            <person name="de Groot N.N."/>
        </authorList>
    </citation>
    <scope>NUCLEOTIDE SEQUENCE [LARGE SCALE GENOMIC DNA]</scope>
    <source>
        <strain evidence="10 11">DSM 18979</strain>
    </source>
</reference>
<dbReference type="PANTHER" id="PTHR48102:SF7">
    <property type="entry name" value="ATP-DEPENDENT CLP PROTEASE ATP-BINDING SUBUNIT CLPX-LIKE, MITOCHONDRIAL"/>
    <property type="match status" value="1"/>
</dbReference>
<evidence type="ECO:0000256" key="3">
    <source>
        <dbReference type="ARBA" id="ARBA00022833"/>
    </source>
</evidence>
<evidence type="ECO:0000256" key="7">
    <source>
        <dbReference type="PROSITE-ProRule" id="PRU01250"/>
    </source>
</evidence>
<dbReference type="PANTHER" id="PTHR48102">
    <property type="entry name" value="ATP-DEPENDENT CLP PROTEASE ATP-BINDING SUBUNIT CLPX-LIKE, MITOCHONDRIAL-RELATED"/>
    <property type="match status" value="1"/>
</dbReference>
<dbReference type="RefSeq" id="WP_090442999.1">
    <property type="nucleotide sequence ID" value="NZ_FOHU01000007.1"/>
</dbReference>
<gene>
    <name evidence="6" type="primary">clpX</name>
    <name evidence="10" type="ORF">SAMN05660297_01962</name>
</gene>
<dbReference type="GO" id="GO:0140662">
    <property type="term" value="F:ATP-dependent protein folding chaperone"/>
    <property type="evidence" value="ECO:0007669"/>
    <property type="project" value="InterPro"/>
</dbReference>
<dbReference type="GO" id="GO:0009376">
    <property type="term" value="C:HslUV protease complex"/>
    <property type="evidence" value="ECO:0007669"/>
    <property type="project" value="TreeGrafter"/>
</dbReference>
<feature type="binding site" evidence="6">
    <location>
        <begin position="116"/>
        <end position="123"/>
    </location>
    <ligand>
        <name>ATP</name>
        <dbReference type="ChEBI" id="CHEBI:30616"/>
    </ligand>
</feature>
<dbReference type="EMBL" id="FOHU01000007">
    <property type="protein sequence ID" value="SET29601.1"/>
    <property type="molecule type" value="Genomic_DNA"/>
</dbReference>
<evidence type="ECO:0000256" key="5">
    <source>
        <dbReference type="ARBA" id="ARBA00023186"/>
    </source>
</evidence>
<comment type="function">
    <text evidence="6">ATP-dependent specificity component of the Clp protease. It directs the protease to specific substrates. Can perform chaperone functions in the absence of ClpP.</text>
</comment>
<name>A0A1I0DBJ3_9FIRM</name>
<dbReference type="AlphaFoldDB" id="A0A1I0DBJ3"/>
<dbReference type="HAMAP" id="MF_00175">
    <property type="entry name" value="ClpX"/>
    <property type="match status" value="1"/>
</dbReference>
<evidence type="ECO:0000256" key="1">
    <source>
        <dbReference type="ARBA" id="ARBA00022723"/>
    </source>
</evidence>
<evidence type="ECO:0000313" key="11">
    <source>
        <dbReference type="Proteomes" id="UP000199568"/>
    </source>
</evidence>
<feature type="domain" description="ClpX-type ZB" evidence="9">
    <location>
        <begin position="1"/>
        <end position="53"/>
    </location>
</feature>
<comment type="similarity">
    <text evidence="6 7">Belongs to the ClpX chaperone family.</text>
</comment>
<keyword evidence="10" id="KW-0645">Protease</keyword>
<dbReference type="SUPFAM" id="SSF57716">
    <property type="entry name" value="Glucocorticoid receptor-like (DNA-binding domain)"/>
    <property type="match status" value="1"/>
</dbReference>
<evidence type="ECO:0000256" key="8">
    <source>
        <dbReference type="SAM" id="MobiDB-lite"/>
    </source>
</evidence>
<keyword evidence="4 6" id="KW-0067">ATP-binding</keyword>
<dbReference type="InterPro" id="IPR050052">
    <property type="entry name" value="ATP-dep_Clp_protease_ClpX"/>
</dbReference>
<dbReference type="GO" id="GO:0008233">
    <property type="term" value="F:peptidase activity"/>
    <property type="evidence" value="ECO:0007669"/>
    <property type="project" value="UniProtKB-KW"/>
</dbReference>
<dbReference type="GO" id="GO:0008270">
    <property type="term" value="F:zinc ion binding"/>
    <property type="evidence" value="ECO:0007669"/>
    <property type="project" value="UniProtKB-UniRule"/>
</dbReference>
<dbReference type="PROSITE" id="PS51902">
    <property type="entry name" value="CLPX_ZB"/>
    <property type="match status" value="1"/>
</dbReference>
<dbReference type="GO" id="GO:0051082">
    <property type="term" value="F:unfolded protein binding"/>
    <property type="evidence" value="ECO:0007669"/>
    <property type="project" value="UniProtKB-UniRule"/>
</dbReference>
<organism evidence="10 11">
    <name type="scientific">Natronincola peptidivorans</name>
    <dbReference type="NCBI Taxonomy" id="426128"/>
    <lineage>
        <taxon>Bacteria</taxon>
        <taxon>Bacillati</taxon>
        <taxon>Bacillota</taxon>
        <taxon>Clostridia</taxon>
        <taxon>Peptostreptococcales</taxon>
        <taxon>Natronincolaceae</taxon>
        <taxon>Natronincola</taxon>
    </lineage>
</organism>
<sequence>MSRFEDKKQLKCSFCGKSQDQVRRLIAGPNVYICDECIELCQEIIQEEFDENLDIDLVDLPKPKEIKSILDQYVIGQEPAKKALAVAVYNHYKRVNMEVKSEDVELQKSNIVMLGPTGSGKTLLAQTLAKLLNVPFAIADATSLTEAGYVGEDVENILLKIIQAADYDIEKAEKGIIYIDEVDKIAKKSENPSITRDVSGEGVQQALLKILEGTIASVPPQGGRKHPHQEFIQIDTTNILFICGGAFDGIDNIIQKRTGKKSMGFGAEIPSKQKIDMGALLKQIQPEDLLKYGLIPEFVGRLPVVVTLDQLDEDALIQILTEPKNSLVKQYKKLFDIEDVDLDFEDEALVLIAKKAIERKTGARGLRGIMEGLMMDIMYDIPSRDDIDKVVITKDTVDKGTEPTIVLKSTDTTKSKKKPKESAS</sequence>
<dbReference type="InterPro" id="IPR046425">
    <property type="entry name" value="ClpX_bact"/>
</dbReference>
<dbReference type="InterPro" id="IPR003959">
    <property type="entry name" value="ATPase_AAA_core"/>
</dbReference>
<comment type="subunit">
    <text evidence="6">Component of the ClpX-ClpP complex. Forms a hexameric ring that, in the presence of ATP, binds to fourteen ClpP subunits assembled into a disk-like structure with a central cavity, resembling the structure of eukaryotic proteasomes.</text>
</comment>
<evidence type="ECO:0000313" key="10">
    <source>
        <dbReference type="EMBL" id="SET29601.1"/>
    </source>
</evidence>
<dbReference type="InterPro" id="IPR027417">
    <property type="entry name" value="P-loop_NTPase"/>
</dbReference>
<dbReference type="FunFam" id="3.40.50.300:FF:000005">
    <property type="entry name" value="ATP-dependent Clp protease ATP-binding subunit ClpX"/>
    <property type="match status" value="1"/>
</dbReference>
<dbReference type="GO" id="GO:0016887">
    <property type="term" value="F:ATP hydrolysis activity"/>
    <property type="evidence" value="ECO:0007669"/>
    <property type="project" value="InterPro"/>
</dbReference>
<feature type="binding site" evidence="6 7">
    <location>
        <position position="12"/>
    </location>
    <ligand>
        <name>Zn(2+)</name>
        <dbReference type="ChEBI" id="CHEBI:29105"/>
    </ligand>
</feature>
<dbReference type="Gene3D" id="1.10.8.60">
    <property type="match status" value="1"/>
</dbReference>
<dbReference type="InterPro" id="IPR019489">
    <property type="entry name" value="Clp_ATPase_C"/>
</dbReference>
<evidence type="ECO:0000259" key="9">
    <source>
        <dbReference type="PROSITE" id="PS51902"/>
    </source>
</evidence>
<evidence type="ECO:0000256" key="6">
    <source>
        <dbReference type="HAMAP-Rule" id="MF_00175"/>
    </source>
</evidence>
<dbReference type="NCBIfam" id="NF003745">
    <property type="entry name" value="PRK05342.1"/>
    <property type="match status" value="1"/>
</dbReference>
<dbReference type="Gene3D" id="3.40.50.300">
    <property type="entry name" value="P-loop containing nucleotide triphosphate hydrolases"/>
    <property type="match status" value="1"/>
</dbReference>
<dbReference type="GO" id="GO:0051301">
    <property type="term" value="P:cell division"/>
    <property type="evidence" value="ECO:0007669"/>
    <property type="project" value="TreeGrafter"/>
</dbReference>
<accession>A0A1I0DBJ3</accession>
<dbReference type="Gene3D" id="6.20.220.10">
    <property type="entry name" value="ClpX chaperone, C4-type zinc finger domain"/>
    <property type="match status" value="1"/>
</dbReference>
<dbReference type="NCBIfam" id="TIGR00382">
    <property type="entry name" value="clpX"/>
    <property type="match status" value="1"/>
</dbReference>
<dbReference type="SMART" id="SM00382">
    <property type="entry name" value="AAA"/>
    <property type="match status" value="1"/>
</dbReference>
<dbReference type="InterPro" id="IPR010603">
    <property type="entry name" value="Znf_CppX_C4"/>
</dbReference>
<dbReference type="SMART" id="SM00994">
    <property type="entry name" value="zf-C4_ClpX"/>
    <property type="match status" value="1"/>
</dbReference>
<dbReference type="Proteomes" id="UP000199568">
    <property type="component" value="Unassembled WGS sequence"/>
</dbReference>
<dbReference type="Pfam" id="PF06689">
    <property type="entry name" value="zf-C4_ClpX"/>
    <property type="match status" value="1"/>
</dbReference>
<dbReference type="GO" id="GO:0005524">
    <property type="term" value="F:ATP binding"/>
    <property type="evidence" value="ECO:0007669"/>
    <property type="project" value="UniProtKB-UniRule"/>
</dbReference>
<dbReference type="FunFam" id="1.10.8.60:FF:000002">
    <property type="entry name" value="ATP-dependent Clp protease ATP-binding subunit ClpX"/>
    <property type="match status" value="1"/>
</dbReference>
<dbReference type="Pfam" id="PF07724">
    <property type="entry name" value="AAA_2"/>
    <property type="match status" value="1"/>
</dbReference>
<evidence type="ECO:0000256" key="4">
    <source>
        <dbReference type="ARBA" id="ARBA00022840"/>
    </source>
</evidence>